<dbReference type="GO" id="GO:0000155">
    <property type="term" value="F:phosphorelay sensor kinase activity"/>
    <property type="evidence" value="ECO:0007669"/>
    <property type="project" value="InterPro"/>
</dbReference>
<dbReference type="SMART" id="SM00388">
    <property type="entry name" value="HisKA"/>
    <property type="match status" value="1"/>
</dbReference>
<keyword evidence="4" id="KW-0472">Membrane</keyword>
<dbReference type="InterPro" id="IPR035965">
    <property type="entry name" value="PAS-like_dom_sf"/>
</dbReference>
<evidence type="ECO:0000256" key="4">
    <source>
        <dbReference type="SAM" id="Phobius"/>
    </source>
</evidence>
<dbReference type="InterPro" id="IPR000700">
    <property type="entry name" value="PAS-assoc_C"/>
</dbReference>
<dbReference type="AlphaFoldDB" id="A0A5B9MSF7"/>
<dbReference type="Gene3D" id="3.30.565.10">
    <property type="entry name" value="Histidine kinase-like ATPase, C-terminal domain"/>
    <property type="match status" value="1"/>
</dbReference>
<reference evidence="8 9" key="1">
    <citation type="submission" date="2019-02" db="EMBL/GenBank/DDBJ databases">
        <title>Planctomycetal bacteria perform biofilm scaping via a novel small molecule.</title>
        <authorList>
            <person name="Jeske O."/>
            <person name="Boedeker C."/>
            <person name="Wiegand S."/>
            <person name="Breitling P."/>
            <person name="Kallscheuer N."/>
            <person name="Jogler M."/>
            <person name="Rohde M."/>
            <person name="Petersen J."/>
            <person name="Medema M.H."/>
            <person name="Surup F."/>
            <person name="Jogler C."/>
        </authorList>
    </citation>
    <scope>NUCLEOTIDE SEQUENCE [LARGE SCALE GENOMIC DNA]</scope>
    <source>
        <strain evidence="8 9">Mal15</strain>
    </source>
</reference>
<accession>A0A5B9MSF7</accession>
<evidence type="ECO:0000259" key="7">
    <source>
        <dbReference type="PROSITE" id="PS50113"/>
    </source>
</evidence>
<dbReference type="InterPro" id="IPR005467">
    <property type="entry name" value="His_kinase_dom"/>
</dbReference>
<dbReference type="InterPro" id="IPR003661">
    <property type="entry name" value="HisK_dim/P_dom"/>
</dbReference>
<dbReference type="CDD" id="cd00082">
    <property type="entry name" value="HisKA"/>
    <property type="match status" value="1"/>
</dbReference>
<feature type="domain" description="PAS" evidence="6">
    <location>
        <begin position="227"/>
        <end position="297"/>
    </location>
</feature>
<dbReference type="InterPro" id="IPR003594">
    <property type="entry name" value="HATPase_dom"/>
</dbReference>
<keyword evidence="9" id="KW-1185">Reference proteome</keyword>
<dbReference type="InterPro" id="IPR013656">
    <property type="entry name" value="PAS_4"/>
</dbReference>
<dbReference type="SMART" id="SM00387">
    <property type="entry name" value="HATPase_c"/>
    <property type="match status" value="1"/>
</dbReference>
<organism evidence="8 9">
    <name type="scientific">Stieleria maiorica</name>
    <dbReference type="NCBI Taxonomy" id="2795974"/>
    <lineage>
        <taxon>Bacteria</taxon>
        <taxon>Pseudomonadati</taxon>
        <taxon>Planctomycetota</taxon>
        <taxon>Planctomycetia</taxon>
        <taxon>Pirellulales</taxon>
        <taxon>Pirellulaceae</taxon>
        <taxon>Stieleria</taxon>
    </lineage>
</organism>
<keyword evidence="4" id="KW-0812">Transmembrane</keyword>
<feature type="domain" description="PAC" evidence="7">
    <location>
        <begin position="299"/>
        <end position="351"/>
    </location>
</feature>
<dbReference type="EC" id="2.7.13.3" evidence="2"/>
<evidence type="ECO:0000313" key="8">
    <source>
        <dbReference type="EMBL" id="QEG01948.1"/>
    </source>
</evidence>
<dbReference type="CDD" id="cd00130">
    <property type="entry name" value="PAS"/>
    <property type="match status" value="1"/>
</dbReference>
<protein>
    <recommendedName>
        <fullName evidence="2">histidine kinase</fullName>
        <ecNumber evidence="2">2.7.13.3</ecNumber>
    </recommendedName>
</protein>
<dbReference type="SMART" id="SM00091">
    <property type="entry name" value="PAS"/>
    <property type="match status" value="1"/>
</dbReference>
<dbReference type="RefSeq" id="WP_147870958.1">
    <property type="nucleotide sequence ID" value="NZ_CP036264.1"/>
</dbReference>
<proteinExistence type="predicted"/>
<dbReference type="InterPro" id="IPR036890">
    <property type="entry name" value="HATPase_C_sf"/>
</dbReference>
<evidence type="ECO:0000256" key="3">
    <source>
        <dbReference type="ARBA" id="ARBA00022553"/>
    </source>
</evidence>
<comment type="catalytic activity">
    <reaction evidence="1">
        <text>ATP + protein L-histidine = ADP + protein N-phospho-L-histidine.</text>
        <dbReference type="EC" id="2.7.13.3"/>
    </reaction>
</comment>
<name>A0A5B9MSF7_9BACT</name>
<dbReference type="InterPro" id="IPR036097">
    <property type="entry name" value="HisK_dim/P_sf"/>
</dbReference>
<evidence type="ECO:0000313" key="9">
    <source>
        <dbReference type="Proteomes" id="UP000321353"/>
    </source>
</evidence>
<dbReference type="PROSITE" id="PS50112">
    <property type="entry name" value="PAS"/>
    <property type="match status" value="1"/>
</dbReference>
<dbReference type="Gene3D" id="3.30.450.20">
    <property type="entry name" value="PAS domain"/>
    <property type="match status" value="1"/>
</dbReference>
<dbReference type="SUPFAM" id="SSF47384">
    <property type="entry name" value="Homodimeric domain of signal transducing histidine kinase"/>
    <property type="match status" value="1"/>
</dbReference>
<keyword evidence="8" id="KW-0808">Transferase</keyword>
<dbReference type="PROSITE" id="PS50109">
    <property type="entry name" value="HIS_KIN"/>
    <property type="match status" value="1"/>
</dbReference>
<dbReference type="InterPro" id="IPR004358">
    <property type="entry name" value="Sig_transdc_His_kin-like_C"/>
</dbReference>
<dbReference type="PANTHER" id="PTHR43065:SF42">
    <property type="entry name" value="TWO-COMPONENT SENSOR PPRA"/>
    <property type="match status" value="1"/>
</dbReference>
<dbReference type="Pfam" id="PF08448">
    <property type="entry name" value="PAS_4"/>
    <property type="match status" value="1"/>
</dbReference>
<feature type="domain" description="Histidine kinase" evidence="5">
    <location>
        <begin position="371"/>
        <end position="586"/>
    </location>
</feature>
<dbReference type="Proteomes" id="UP000321353">
    <property type="component" value="Chromosome"/>
</dbReference>
<dbReference type="KEGG" id="smam:Mal15_60290"/>
<dbReference type="PANTHER" id="PTHR43065">
    <property type="entry name" value="SENSOR HISTIDINE KINASE"/>
    <property type="match status" value="1"/>
</dbReference>
<evidence type="ECO:0000256" key="2">
    <source>
        <dbReference type="ARBA" id="ARBA00012438"/>
    </source>
</evidence>
<sequence length="600" mass="66881">MINEQFNAPRTAYSRTLLISFAVLLVASFVYCAHLFWRVDRAIGTTSGTAPAAGRLIDLRGRTNAAVQECLAYVIAGDDAKRAEFEQRVADLGPLSESFLKGTMLDERSRERFESVVQSQQQLVASGRRMIDRYERVGGVEPADFRAFERDVDRFREVISGLLGRLNAAHGSSHDEVASVLAQTRIESALLGCVFLGLSTTLLVLVVRRFRDYDRLREEALNRVLESNQRFRLIFDSEPHCVKLVDRAGSLVDINPAGLQSLEAERDDVLGKCIFDVISEGDRKRFIESTQEVFEGESNSLEFEIIGLKGRRRTMTTRQVPIRYGGEDVVHVLAITEDVTEKRRIERQLKHHRDKLAHASRVNLLGELVSSIAHELNQPLSAATNYAFVLEKLSTESPLKAGEIEQHAASIRQQAERAAEIVRGIRSLLKPNENDNEETDIHQLIESSLGIMGPDLRGHGVDVNLQFHAESLTVSGNQVQLQQVLMNLFQNAVQAMDQVQRERRQLTIRTSSTADEVEIRVEDRGNGIRSEDTKTVFRTFYTTKPEGMGMGLAVARSIIEAHEGSLVVEESTSGGTVFLVVLPLSGEPVHECYESQSLGG</sequence>
<dbReference type="PROSITE" id="PS50113">
    <property type="entry name" value="PAC"/>
    <property type="match status" value="1"/>
</dbReference>
<dbReference type="Gene3D" id="1.10.287.130">
    <property type="match status" value="1"/>
</dbReference>
<keyword evidence="4" id="KW-1133">Transmembrane helix</keyword>
<keyword evidence="3" id="KW-0597">Phosphoprotein</keyword>
<dbReference type="SUPFAM" id="SSF55785">
    <property type="entry name" value="PYP-like sensor domain (PAS domain)"/>
    <property type="match status" value="1"/>
</dbReference>
<evidence type="ECO:0000256" key="1">
    <source>
        <dbReference type="ARBA" id="ARBA00000085"/>
    </source>
</evidence>
<gene>
    <name evidence="8" type="primary">fixL_9</name>
    <name evidence="8" type="ORF">Mal15_60290</name>
</gene>
<dbReference type="EMBL" id="CP036264">
    <property type="protein sequence ID" value="QEG01948.1"/>
    <property type="molecule type" value="Genomic_DNA"/>
</dbReference>
<dbReference type="Pfam" id="PF02518">
    <property type="entry name" value="HATPase_c"/>
    <property type="match status" value="1"/>
</dbReference>
<dbReference type="Pfam" id="PF00512">
    <property type="entry name" value="HisKA"/>
    <property type="match status" value="1"/>
</dbReference>
<feature type="transmembrane region" description="Helical" evidence="4">
    <location>
        <begin position="189"/>
        <end position="207"/>
    </location>
</feature>
<dbReference type="InterPro" id="IPR000014">
    <property type="entry name" value="PAS"/>
</dbReference>
<evidence type="ECO:0000259" key="5">
    <source>
        <dbReference type="PROSITE" id="PS50109"/>
    </source>
</evidence>
<evidence type="ECO:0000259" key="6">
    <source>
        <dbReference type="PROSITE" id="PS50112"/>
    </source>
</evidence>
<dbReference type="NCBIfam" id="TIGR00229">
    <property type="entry name" value="sensory_box"/>
    <property type="match status" value="1"/>
</dbReference>
<dbReference type="PRINTS" id="PR00344">
    <property type="entry name" value="BCTRLSENSOR"/>
</dbReference>
<dbReference type="SUPFAM" id="SSF55874">
    <property type="entry name" value="ATPase domain of HSP90 chaperone/DNA topoisomerase II/histidine kinase"/>
    <property type="match status" value="1"/>
</dbReference>